<dbReference type="SUPFAM" id="SSF50475">
    <property type="entry name" value="FMN-binding split barrel"/>
    <property type="match status" value="1"/>
</dbReference>
<dbReference type="PANTHER" id="PTHR35176:SF2">
    <property type="entry name" value="F420H(2)-DEPENDENT REDUCTASE RV1155"/>
    <property type="match status" value="1"/>
</dbReference>
<name>D3FD80_CONWI</name>
<protein>
    <submittedName>
        <fullName evidence="3">PPOX class putative F420-dependent enzyme</fullName>
    </submittedName>
</protein>
<evidence type="ECO:0000313" key="3">
    <source>
        <dbReference type="EMBL" id="ADB53472.1"/>
    </source>
</evidence>
<dbReference type="GO" id="GO:0016627">
    <property type="term" value="F:oxidoreductase activity, acting on the CH-CH group of donors"/>
    <property type="evidence" value="ECO:0007669"/>
    <property type="project" value="TreeGrafter"/>
</dbReference>
<reference evidence="4" key="2">
    <citation type="submission" date="2010-01" db="EMBL/GenBank/DDBJ databases">
        <title>The complete genome of Conexibacter woesei DSM 14684.</title>
        <authorList>
            <consortium name="US DOE Joint Genome Institute (JGI-PGF)"/>
            <person name="Lucas S."/>
            <person name="Copeland A."/>
            <person name="Lapidus A."/>
            <person name="Glavina del Rio T."/>
            <person name="Dalin E."/>
            <person name="Tice H."/>
            <person name="Bruce D."/>
            <person name="Goodwin L."/>
            <person name="Pitluck S."/>
            <person name="Kyrpides N."/>
            <person name="Mavromatis K."/>
            <person name="Ivanova N."/>
            <person name="Mikhailova N."/>
            <person name="Chertkov O."/>
            <person name="Brettin T."/>
            <person name="Detter J.C."/>
            <person name="Han C."/>
            <person name="Larimer F."/>
            <person name="Land M."/>
            <person name="Hauser L."/>
            <person name="Markowitz V."/>
            <person name="Cheng J.-F."/>
            <person name="Hugenholtz P."/>
            <person name="Woyke T."/>
            <person name="Wu D."/>
            <person name="Pukall R."/>
            <person name="Steenblock K."/>
            <person name="Schneider S."/>
            <person name="Klenk H.-P."/>
            <person name="Eisen J.A."/>
        </authorList>
    </citation>
    <scope>NUCLEOTIDE SEQUENCE [LARGE SCALE GENOMIC DNA]</scope>
    <source>
        <strain evidence="4">DSM 14684 / CIP 108061 / JCM 11494 / NBRC 100937 / ID131577</strain>
    </source>
</reference>
<organism evidence="3 4">
    <name type="scientific">Conexibacter woesei (strain DSM 14684 / CCUG 47730 / CIP 108061 / JCM 11494 / NBRC 100937 / ID131577)</name>
    <dbReference type="NCBI Taxonomy" id="469383"/>
    <lineage>
        <taxon>Bacteria</taxon>
        <taxon>Bacillati</taxon>
        <taxon>Actinomycetota</taxon>
        <taxon>Thermoleophilia</taxon>
        <taxon>Solirubrobacterales</taxon>
        <taxon>Conexibacteraceae</taxon>
        <taxon>Conexibacter</taxon>
    </lineage>
</organism>
<dbReference type="GO" id="GO:0005829">
    <property type="term" value="C:cytosol"/>
    <property type="evidence" value="ECO:0007669"/>
    <property type="project" value="TreeGrafter"/>
</dbReference>
<dbReference type="OrthoDB" id="1094370at2"/>
<dbReference type="eggNOG" id="COG3871">
    <property type="taxonomic scope" value="Bacteria"/>
</dbReference>
<sequence length="162" mass="17674">MSDEPTYGPGDGPPALPLSEERKLALLGGTIHGVLATTKRDGLPHLTNVIYAFDPEQRVIRVSTMAGRLKVRHLRRDPRCVLHVSSEDRLAFTVAEGVAELSPVTTTAGDEVGRELLRWDRAKGSQIPAEDEPAYLAQLVKDERLVIRIPVARMYGTAIAVG</sequence>
<keyword evidence="1" id="KW-0560">Oxidoreductase</keyword>
<dbReference type="KEGG" id="cwo:Cwoe_5061"/>
<accession>D3FD80</accession>
<evidence type="ECO:0000256" key="1">
    <source>
        <dbReference type="ARBA" id="ARBA00023002"/>
    </source>
</evidence>
<dbReference type="InterPro" id="IPR011576">
    <property type="entry name" value="Pyridox_Oxase_N"/>
</dbReference>
<dbReference type="Pfam" id="PF01243">
    <property type="entry name" value="PNPOx_N"/>
    <property type="match status" value="1"/>
</dbReference>
<evidence type="ECO:0000259" key="2">
    <source>
        <dbReference type="Pfam" id="PF01243"/>
    </source>
</evidence>
<dbReference type="HOGENOM" id="CLU_123922_0_1_11"/>
<gene>
    <name evidence="3" type="ordered locus">Cwoe_5061</name>
</gene>
<dbReference type="InterPro" id="IPR019920">
    <property type="entry name" value="F420-binding_dom_put"/>
</dbReference>
<dbReference type="NCBIfam" id="TIGR03618">
    <property type="entry name" value="Rv1155_F420"/>
    <property type="match status" value="1"/>
</dbReference>
<dbReference type="RefSeq" id="WP_012936523.1">
    <property type="nucleotide sequence ID" value="NC_013739.1"/>
</dbReference>
<proteinExistence type="predicted"/>
<dbReference type="InterPro" id="IPR052019">
    <property type="entry name" value="F420H2_bilvrd_red/Heme_oxyg"/>
</dbReference>
<dbReference type="GO" id="GO:0070967">
    <property type="term" value="F:coenzyme F420 binding"/>
    <property type="evidence" value="ECO:0007669"/>
    <property type="project" value="TreeGrafter"/>
</dbReference>
<dbReference type="PANTHER" id="PTHR35176">
    <property type="entry name" value="HEME OXYGENASE HI_0854-RELATED"/>
    <property type="match status" value="1"/>
</dbReference>
<dbReference type="STRING" id="469383.Cwoe_5061"/>
<reference evidence="3 4" key="1">
    <citation type="journal article" date="2010" name="Stand. Genomic Sci.">
        <title>Complete genome sequence of Conexibacter woesei type strain (ID131577).</title>
        <authorList>
            <person name="Pukall R."/>
            <person name="Lapidus A."/>
            <person name="Glavina Del Rio T."/>
            <person name="Copeland A."/>
            <person name="Tice H."/>
            <person name="Cheng J.-F."/>
            <person name="Lucas S."/>
            <person name="Chen F."/>
            <person name="Nolan M."/>
            <person name="Bruce D."/>
            <person name="Goodwin L."/>
            <person name="Pitluck S."/>
            <person name="Mavromatis K."/>
            <person name="Ivanova N."/>
            <person name="Ovchinnikova G."/>
            <person name="Pati A."/>
            <person name="Chen A."/>
            <person name="Palaniappan K."/>
            <person name="Land M."/>
            <person name="Hauser L."/>
            <person name="Chang Y.-J."/>
            <person name="Jeffries C.D."/>
            <person name="Chain P."/>
            <person name="Meincke L."/>
            <person name="Sims D."/>
            <person name="Brettin T."/>
            <person name="Detter J.C."/>
            <person name="Rohde M."/>
            <person name="Goeker M."/>
            <person name="Bristow J."/>
            <person name="Eisen J.A."/>
            <person name="Markowitz V."/>
            <person name="Kyrpides N.C."/>
            <person name="Klenk H.-P."/>
            <person name="Hugenholtz P."/>
        </authorList>
    </citation>
    <scope>NUCLEOTIDE SEQUENCE [LARGE SCALE GENOMIC DNA]</scope>
    <source>
        <strain evidence="4">DSM 14684 / CIP 108061 / JCM 11494 / NBRC 100937 / ID131577</strain>
    </source>
</reference>
<dbReference type="EMBL" id="CP001854">
    <property type="protein sequence ID" value="ADB53472.1"/>
    <property type="molecule type" value="Genomic_DNA"/>
</dbReference>
<dbReference type="AlphaFoldDB" id="D3FD80"/>
<keyword evidence="4" id="KW-1185">Reference proteome</keyword>
<evidence type="ECO:0000313" key="4">
    <source>
        <dbReference type="Proteomes" id="UP000008229"/>
    </source>
</evidence>
<dbReference type="InterPro" id="IPR012349">
    <property type="entry name" value="Split_barrel_FMN-bd"/>
</dbReference>
<dbReference type="Gene3D" id="2.30.110.10">
    <property type="entry name" value="Electron Transport, Fmn-binding Protein, Chain A"/>
    <property type="match status" value="1"/>
</dbReference>
<feature type="domain" description="Pyridoxamine 5'-phosphate oxidase N-terminal" evidence="2">
    <location>
        <begin position="32"/>
        <end position="102"/>
    </location>
</feature>
<dbReference type="Proteomes" id="UP000008229">
    <property type="component" value="Chromosome"/>
</dbReference>